<dbReference type="Gene3D" id="3.90.550.10">
    <property type="entry name" value="Spore Coat Polysaccharide Biosynthesis Protein SpsA, Chain A"/>
    <property type="match status" value="1"/>
</dbReference>
<dbReference type="InterPro" id="IPR029044">
    <property type="entry name" value="Nucleotide-diphossugar_trans"/>
</dbReference>
<proteinExistence type="predicted"/>
<protein>
    <recommendedName>
        <fullName evidence="4">Glycosyltransferase 2-like domain-containing protein</fullName>
    </recommendedName>
</protein>
<evidence type="ECO:0000256" key="3">
    <source>
        <dbReference type="SAM" id="Phobius"/>
    </source>
</evidence>
<keyword evidence="3" id="KW-0472">Membrane</keyword>
<dbReference type="PANTHER" id="PTHR22916:SF51">
    <property type="entry name" value="GLYCOSYLTRANSFERASE EPSH-RELATED"/>
    <property type="match status" value="1"/>
</dbReference>
<evidence type="ECO:0000313" key="5">
    <source>
        <dbReference type="EMBL" id="PKZ29469.1"/>
    </source>
</evidence>
<dbReference type="PANTHER" id="PTHR22916">
    <property type="entry name" value="GLYCOSYLTRANSFERASE"/>
    <property type="match status" value="1"/>
</dbReference>
<reference evidence="5 6" key="1">
    <citation type="submission" date="2017-12" db="EMBL/GenBank/DDBJ databases">
        <title>Phylogenetic diversity of female urinary microbiome.</title>
        <authorList>
            <person name="Thomas-White K."/>
            <person name="Wolfe A.J."/>
        </authorList>
    </citation>
    <scope>NUCLEOTIDE SEQUENCE [LARGE SCALE GENOMIC DNA]</scope>
    <source>
        <strain evidence="5 6">UMB0112</strain>
    </source>
</reference>
<keyword evidence="1" id="KW-0328">Glycosyltransferase</keyword>
<keyword evidence="2" id="KW-0808">Transferase</keyword>
<accession>A0A2I1NAS4</accession>
<keyword evidence="3" id="KW-1133">Transmembrane helix</keyword>
<dbReference type="Proteomes" id="UP000234639">
    <property type="component" value="Unassembled WGS sequence"/>
</dbReference>
<dbReference type="AlphaFoldDB" id="A0A2I1NAS4"/>
<evidence type="ECO:0000259" key="4">
    <source>
        <dbReference type="Pfam" id="PF00535"/>
    </source>
</evidence>
<keyword evidence="3" id="KW-0812">Transmembrane</keyword>
<gene>
    <name evidence="5" type="ORF">CYJ41_03700</name>
</gene>
<evidence type="ECO:0000313" key="6">
    <source>
        <dbReference type="Proteomes" id="UP000234639"/>
    </source>
</evidence>
<organism evidence="5 6">
    <name type="scientific">Campylobacter ureolyticus</name>
    <dbReference type="NCBI Taxonomy" id="827"/>
    <lineage>
        <taxon>Bacteria</taxon>
        <taxon>Pseudomonadati</taxon>
        <taxon>Campylobacterota</taxon>
        <taxon>Epsilonproteobacteria</taxon>
        <taxon>Campylobacterales</taxon>
        <taxon>Campylobacteraceae</taxon>
        <taxon>Campylobacter</taxon>
    </lineage>
</organism>
<feature type="domain" description="Glycosyltransferase 2-like" evidence="4">
    <location>
        <begin position="10"/>
        <end position="173"/>
    </location>
</feature>
<dbReference type="InterPro" id="IPR001173">
    <property type="entry name" value="Glyco_trans_2-like"/>
</dbReference>
<dbReference type="Pfam" id="PF00535">
    <property type="entry name" value="Glycos_transf_2"/>
    <property type="match status" value="1"/>
</dbReference>
<name>A0A2I1NAS4_9BACT</name>
<dbReference type="SUPFAM" id="SSF53448">
    <property type="entry name" value="Nucleotide-diphospho-sugar transferases"/>
    <property type="match status" value="1"/>
</dbReference>
<dbReference type="RefSeq" id="WP_101637045.1">
    <property type="nucleotide sequence ID" value="NZ_CAUPEY010000002.1"/>
</dbReference>
<feature type="transmembrane region" description="Helical" evidence="3">
    <location>
        <begin position="300"/>
        <end position="321"/>
    </location>
</feature>
<dbReference type="EMBL" id="PKHU01000003">
    <property type="protein sequence ID" value="PKZ29469.1"/>
    <property type="molecule type" value="Genomic_DNA"/>
</dbReference>
<evidence type="ECO:0000256" key="1">
    <source>
        <dbReference type="ARBA" id="ARBA00022676"/>
    </source>
</evidence>
<comment type="caution">
    <text evidence="5">The sequence shown here is derived from an EMBL/GenBank/DDBJ whole genome shotgun (WGS) entry which is preliminary data.</text>
</comment>
<sequence length="334" mass="39043">MLKLHDILVSIIIPVYNAENTILRCLESIFLQTYENLEIIVVNDGSIDKTLQILKTISDKRLKIISKDNGGVSTARNKGLDIASGEFIAFIDSDDFVEKDFIYFMLKSAIKNSADIVVCDVVQIINKKKFIYEDIGGIVGSINSFDYLKLLMTDKNSQGWVCNKFFRKEILNNIVFNEDIKYSEDKLFLIFAILKSKKIYKLNKALYNYDLVYKNFSPLHYQNGLKIDKILKEFFIKSGLYENFKNEIFFIKITNYMFLVVNKDKFKKNEYKNELKGLASDIKNIVKSPFFKELNIKFRVIFKVLNFLKNITFIYCFLSVLNSRISKEILRKFL</sequence>
<dbReference type="GO" id="GO:0016758">
    <property type="term" value="F:hexosyltransferase activity"/>
    <property type="evidence" value="ECO:0007669"/>
    <property type="project" value="UniProtKB-ARBA"/>
</dbReference>
<evidence type="ECO:0000256" key="2">
    <source>
        <dbReference type="ARBA" id="ARBA00022679"/>
    </source>
</evidence>